<evidence type="ECO:0000256" key="2">
    <source>
        <dbReference type="SAM" id="Phobius"/>
    </source>
</evidence>
<dbReference type="Proteomes" id="UP001236652">
    <property type="component" value="Chromosome"/>
</dbReference>
<organism evidence="5 6">
    <name type="scientific">Pontibacillus chungwhensis</name>
    <dbReference type="NCBI Taxonomy" id="265426"/>
    <lineage>
        <taxon>Bacteria</taxon>
        <taxon>Bacillati</taxon>
        <taxon>Bacillota</taxon>
        <taxon>Bacilli</taxon>
        <taxon>Bacillales</taxon>
        <taxon>Bacillaceae</taxon>
        <taxon>Pontibacillus</taxon>
    </lineage>
</organism>
<proteinExistence type="predicted"/>
<gene>
    <name evidence="5" type="ORF">QNI29_02305</name>
</gene>
<evidence type="ECO:0000259" key="3">
    <source>
        <dbReference type="Pfam" id="PF13791"/>
    </source>
</evidence>
<feature type="compositionally biased region" description="Basic and acidic residues" evidence="1">
    <location>
        <begin position="1"/>
        <end position="18"/>
    </location>
</feature>
<accession>A0ABY8V0L4</accession>
<evidence type="ECO:0000259" key="4">
    <source>
        <dbReference type="Pfam" id="PF13800"/>
    </source>
</evidence>
<evidence type="ECO:0000313" key="5">
    <source>
        <dbReference type="EMBL" id="WIF98521.1"/>
    </source>
</evidence>
<keyword evidence="6" id="KW-1185">Reference proteome</keyword>
<feature type="domain" description="Sigma factor regulator C-terminal" evidence="3">
    <location>
        <begin position="200"/>
        <end position="354"/>
    </location>
</feature>
<name>A0ABY8V0L4_9BACI</name>
<dbReference type="InterPro" id="IPR025672">
    <property type="entry name" value="Sigma_reg_C_dom"/>
</dbReference>
<dbReference type="InterPro" id="IPR029101">
    <property type="entry name" value="Sigma_reg_N"/>
</dbReference>
<evidence type="ECO:0000313" key="6">
    <source>
        <dbReference type="Proteomes" id="UP001236652"/>
    </source>
</evidence>
<protein>
    <submittedName>
        <fullName evidence="5">Anti sigma factor C-terminal domain-containing protein</fullName>
    </submittedName>
</protein>
<dbReference type="EMBL" id="CP126446">
    <property type="protein sequence ID" value="WIF98521.1"/>
    <property type="molecule type" value="Genomic_DNA"/>
</dbReference>
<reference evidence="5 6" key="1">
    <citation type="submission" date="2023-05" db="EMBL/GenBank/DDBJ databases">
        <title>Comparative genomics reveals the evidence of polycyclic aromatic hydrocarbons degradation in moderately halophilic genus Pontibacillus.</title>
        <authorList>
            <person name="Yang H."/>
            <person name="Qian Z."/>
        </authorList>
    </citation>
    <scope>NUCLEOTIDE SEQUENCE [LARGE SCALE GENOMIC DNA]</scope>
    <source>
        <strain evidence="6">HN14</strain>
    </source>
</reference>
<keyword evidence="2" id="KW-0472">Membrane</keyword>
<dbReference type="Pfam" id="PF13791">
    <property type="entry name" value="Sigma_reg_C"/>
    <property type="match status" value="1"/>
</dbReference>
<feature type="transmembrane region" description="Helical" evidence="2">
    <location>
        <begin position="66"/>
        <end position="83"/>
    </location>
</feature>
<evidence type="ECO:0000256" key="1">
    <source>
        <dbReference type="SAM" id="MobiDB-lite"/>
    </source>
</evidence>
<dbReference type="RefSeq" id="WP_231419170.1">
    <property type="nucleotide sequence ID" value="NZ_CP126446.1"/>
</dbReference>
<feature type="domain" description="Sigma factor regulator N-terminal" evidence="4">
    <location>
        <begin position="55"/>
        <end position="144"/>
    </location>
</feature>
<keyword evidence="2" id="KW-1133">Transmembrane helix</keyword>
<dbReference type="Pfam" id="PF13800">
    <property type="entry name" value="Sigma_reg_N"/>
    <property type="match status" value="1"/>
</dbReference>
<keyword evidence="2" id="KW-0812">Transmembrane</keyword>
<feature type="region of interest" description="Disordered" evidence="1">
    <location>
        <begin position="1"/>
        <end position="26"/>
    </location>
</feature>
<sequence>MTDDFKERLRRYQEGELSKEEEDEMEQDLDKFDVYQSFLEEQSEEKEEPFINSQEVIRKGWFYQRFSLIATVLTVLLLIIPVLELGSKMYYVGKAGKLVDLTTKTIYLTEPNVTIDDDRLDVRARFFNLTFSLDLYKQIGGEKVRIGDWDVLYELDKVDYPDYPDREYVIGDPPLDIPHPEEKKLYHPDDPAPNSDWERLEALPDGTVAEVYVSFDQLYEEGEVLNLLGSMRSEWQWFAVNTGLEASGKSTEGGYLTPIGYPTDSNERVWSPREGIDDNGSSNKEQFLRVMRELEQYEEQATDIARTKWLDLKERNDYLDKNGVTIYGGVVTGPVEELLSLRDKKEIQHMKVGEVRLWNYD</sequence>